<dbReference type="PANTHER" id="PTHR42683">
    <property type="entry name" value="ALDEHYDE REDUCTASE"/>
    <property type="match status" value="1"/>
</dbReference>
<dbReference type="InterPro" id="IPR013154">
    <property type="entry name" value="ADH-like_N"/>
</dbReference>
<evidence type="ECO:0000256" key="2">
    <source>
        <dbReference type="ARBA" id="ARBA00022723"/>
    </source>
</evidence>
<evidence type="ECO:0000256" key="5">
    <source>
        <dbReference type="RuleBase" id="RU361277"/>
    </source>
</evidence>
<dbReference type="OMA" id="DIKTECC"/>
<dbReference type="OrthoDB" id="1879366at2759"/>
<dbReference type="Pfam" id="PF08240">
    <property type="entry name" value="ADH_N"/>
    <property type="match status" value="1"/>
</dbReference>
<dbReference type="PROSITE" id="PS00065">
    <property type="entry name" value="D_2_HYDROXYACID_DH_1"/>
    <property type="match status" value="1"/>
</dbReference>
<dbReference type="InterPro" id="IPR011032">
    <property type="entry name" value="GroES-like_sf"/>
</dbReference>
<dbReference type="Proteomes" id="UP000054270">
    <property type="component" value="Unassembled WGS sequence"/>
</dbReference>
<dbReference type="GO" id="GO:0008270">
    <property type="term" value="F:zinc ion binding"/>
    <property type="evidence" value="ECO:0007669"/>
    <property type="project" value="InterPro"/>
</dbReference>
<dbReference type="InterPro" id="IPR013149">
    <property type="entry name" value="ADH-like_C"/>
</dbReference>
<evidence type="ECO:0000313" key="8">
    <source>
        <dbReference type="Proteomes" id="UP000054270"/>
    </source>
</evidence>
<proteinExistence type="inferred from homology"/>
<name>A0A0D2LGK4_HYPSF</name>
<reference evidence="8" key="1">
    <citation type="submission" date="2014-04" db="EMBL/GenBank/DDBJ databases">
        <title>Evolutionary Origins and Diversification of the Mycorrhizal Mutualists.</title>
        <authorList>
            <consortium name="DOE Joint Genome Institute"/>
            <consortium name="Mycorrhizal Genomics Consortium"/>
            <person name="Kohler A."/>
            <person name="Kuo A."/>
            <person name="Nagy L.G."/>
            <person name="Floudas D."/>
            <person name="Copeland A."/>
            <person name="Barry K.W."/>
            <person name="Cichocki N."/>
            <person name="Veneault-Fourrey C."/>
            <person name="LaButti K."/>
            <person name="Lindquist E.A."/>
            <person name="Lipzen A."/>
            <person name="Lundell T."/>
            <person name="Morin E."/>
            <person name="Murat C."/>
            <person name="Riley R."/>
            <person name="Ohm R."/>
            <person name="Sun H."/>
            <person name="Tunlid A."/>
            <person name="Henrissat B."/>
            <person name="Grigoriev I.V."/>
            <person name="Hibbett D.S."/>
            <person name="Martin F."/>
        </authorList>
    </citation>
    <scope>NUCLEOTIDE SEQUENCE [LARGE SCALE GENOMIC DNA]</scope>
    <source>
        <strain evidence="8">FD-334 SS-4</strain>
    </source>
</reference>
<evidence type="ECO:0000256" key="3">
    <source>
        <dbReference type="ARBA" id="ARBA00022833"/>
    </source>
</evidence>
<dbReference type="InterPro" id="IPR036291">
    <property type="entry name" value="NAD(P)-bd_dom_sf"/>
</dbReference>
<dbReference type="InterPro" id="IPR029752">
    <property type="entry name" value="D-isomer_DH_CS1"/>
</dbReference>
<evidence type="ECO:0000256" key="4">
    <source>
        <dbReference type="ARBA" id="ARBA00023002"/>
    </source>
</evidence>
<dbReference type="Gene3D" id="3.90.180.10">
    <property type="entry name" value="Medium-chain alcohol dehydrogenases, catalytic domain"/>
    <property type="match status" value="1"/>
</dbReference>
<dbReference type="EMBL" id="KN817526">
    <property type="protein sequence ID" value="KJA26757.1"/>
    <property type="molecule type" value="Genomic_DNA"/>
</dbReference>
<dbReference type="CDD" id="cd05283">
    <property type="entry name" value="CAD1"/>
    <property type="match status" value="1"/>
</dbReference>
<dbReference type="SMART" id="SM00829">
    <property type="entry name" value="PKS_ER"/>
    <property type="match status" value="1"/>
</dbReference>
<sequence>MSNELTWKGYAVHDTAKWEDFKLIDIKPKPRGEYDVDIKIEYCGVCGSDVHTITGGWGPPHLPVIVGHEIAGTAAWVGPKVTGIKVGDRVGVGAQICSCLECKMCKTNNEQYCQKHVTFTYNSVYPESGTITTGGYSSAIRSHERFVFPIPDALELEHAAPMLCGGVTVYSPLVRNGAGPGKRVGVVGIGGLGHFAIQFAKGLGCEEVVAFSHSSRKKEDAIKLGATQFVETGKKGFEEALHASLDLIICTANVAPGIAMSELLSTLAPGGKFVMVAIPEEQVPIPSRDLVVRGISFGGSLLGSKKEALEMLQLAAAKGIKPWIEIMPMKDCGKAVRAVKDGNVRYRHVLKQDIPR</sequence>
<evidence type="ECO:0000256" key="1">
    <source>
        <dbReference type="ARBA" id="ARBA00001947"/>
    </source>
</evidence>
<dbReference type="InterPro" id="IPR047109">
    <property type="entry name" value="CAD-like"/>
</dbReference>
<dbReference type="STRING" id="945553.A0A0D2LGK4"/>
<keyword evidence="3 5" id="KW-0862">Zinc</keyword>
<evidence type="ECO:0000313" key="7">
    <source>
        <dbReference type="EMBL" id="KJA26757.1"/>
    </source>
</evidence>
<protein>
    <recommendedName>
        <fullName evidence="6">Enoyl reductase (ER) domain-containing protein</fullName>
    </recommendedName>
</protein>
<dbReference type="PROSITE" id="PS00059">
    <property type="entry name" value="ADH_ZINC"/>
    <property type="match status" value="1"/>
</dbReference>
<evidence type="ECO:0000259" key="6">
    <source>
        <dbReference type="SMART" id="SM00829"/>
    </source>
</evidence>
<dbReference type="Pfam" id="PF00107">
    <property type="entry name" value="ADH_zinc_N"/>
    <property type="match status" value="1"/>
</dbReference>
<dbReference type="FunFam" id="3.40.50.720:FF:000022">
    <property type="entry name" value="Cinnamyl alcohol dehydrogenase"/>
    <property type="match status" value="1"/>
</dbReference>
<dbReference type="GO" id="GO:0016616">
    <property type="term" value="F:oxidoreductase activity, acting on the CH-OH group of donors, NAD or NADP as acceptor"/>
    <property type="evidence" value="ECO:0007669"/>
    <property type="project" value="InterPro"/>
</dbReference>
<gene>
    <name evidence="7" type="ORF">HYPSUDRAFT_63543</name>
</gene>
<organism evidence="7 8">
    <name type="scientific">Hypholoma sublateritium (strain FD-334 SS-4)</name>
    <dbReference type="NCBI Taxonomy" id="945553"/>
    <lineage>
        <taxon>Eukaryota</taxon>
        <taxon>Fungi</taxon>
        <taxon>Dikarya</taxon>
        <taxon>Basidiomycota</taxon>
        <taxon>Agaricomycotina</taxon>
        <taxon>Agaricomycetes</taxon>
        <taxon>Agaricomycetidae</taxon>
        <taxon>Agaricales</taxon>
        <taxon>Agaricineae</taxon>
        <taxon>Strophariaceae</taxon>
        <taxon>Hypholoma</taxon>
    </lineage>
</organism>
<dbReference type="InterPro" id="IPR020843">
    <property type="entry name" value="ER"/>
</dbReference>
<dbReference type="Gene3D" id="3.40.50.720">
    <property type="entry name" value="NAD(P)-binding Rossmann-like Domain"/>
    <property type="match status" value="1"/>
</dbReference>
<dbReference type="AlphaFoldDB" id="A0A0D2LGK4"/>
<comment type="similarity">
    <text evidence="5">Belongs to the zinc-containing alcohol dehydrogenase family.</text>
</comment>
<dbReference type="SUPFAM" id="SSF51735">
    <property type="entry name" value="NAD(P)-binding Rossmann-fold domains"/>
    <property type="match status" value="1"/>
</dbReference>
<keyword evidence="4" id="KW-0560">Oxidoreductase</keyword>
<feature type="domain" description="Enoyl reductase (ER)" evidence="6">
    <location>
        <begin position="11"/>
        <end position="350"/>
    </location>
</feature>
<keyword evidence="2 5" id="KW-0479">Metal-binding</keyword>
<dbReference type="InterPro" id="IPR002328">
    <property type="entry name" value="ADH_Zn_CS"/>
</dbReference>
<accession>A0A0D2LGK4</accession>
<dbReference type="SUPFAM" id="SSF50129">
    <property type="entry name" value="GroES-like"/>
    <property type="match status" value="1"/>
</dbReference>
<comment type="cofactor">
    <cofactor evidence="1 5">
        <name>Zn(2+)</name>
        <dbReference type="ChEBI" id="CHEBI:29105"/>
    </cofactor>
</comment>
<keyword evidence="8" id="KW-1185">Reference proteome</keyword>